<organism evidence="1">
    <name type="scientific">Medicago truncatula</name>
    <name type="common">Barrel medic</name>
    <name type="synonym">Medicago tribuloides</name>
    <dbReference type="NCBI Taxonomy" id="3880"/>
    <lineage>
        <taxon>Eukaryota</taxon>
        <taxon>Viridiplantae</taxon>
        <taxon>Streptophyta</taxon>
        <taxon>Embryophyta</taxon>
        <taxon>Tracheophyta</taxon>
        <taxon>Spermatophyta</taxon>
        <taxon>Magnoliopsida</taxon>
        <taxon>eudicotyledons</taxon>
        <taxon>Gunneridae</taxon>
        <taxon>Pentapetalae</taxon>
        <taxon>rosids</taxon>
        <taxon>fabids</taxon>
        <taxon>Fabales</taxon>
        <taxon>Fabaceae</taxon>
        <taxon>Papilionoideae</taxon>
        <taxon>50 kb inversion clade</taxon>
        <taxon>NPAAA clade</taxon>
        <taxon>Hologalegina</taxon>
        <taxon>IRL clade</taxon>
        <taxon>Trifolieae</taxon>
        <taxon>Medicago</taxon>
    </lineage>
</organism>
<dbReference type="AlphaFoldDB" id="I3S9V3"/>
<reference evidence="1" key="1">
    <citation type="submission" date="2012-05" db="EMBL/GenBank/DDBJ databases">
        <authorList>
            <person name="Krishnakumar V."/>
            <person name="Cheung F."/>
            <person name="Xiao Y."/>
            <person name="Chan A."/>
            <person name="Moskal W.A."/>
            <person name="Town C.D."/>
        </authorList>
    </citation>
    <scope>NUCLEOTIDE SEQUENCE</scope>
</reference>
<protein>
    <submittedName>
        <fullName evidence="1">Uncharacterized protein</fullName>
    </submittedName>
</protein>
<proteinExistence type="evidence at transcript level"/>
<name>I3S9V3_MEDTR</name>
<evidence type="ECO:0000313" key="1">
    <source>
        <dbReference type="EMBL" id="AFK37045.1"/>
    </source>
</evidence>
<dbReference type="EMBL" id="BT137250">
    <property type="protein sequence ID" value="AFK37045.1"/>
    <property type="molecule type" value="mRNA"/>
</dbReference>
<accession>I3S9V3</accession>
<sequence length="40" mass="4757">MICCNIRHLNLTRCSRLKLHTLNFEVPKLEVLDLSFTRVE</sequence>